<dbReference type="Pfam" id="PF00151">
    <property type="entry name" value="Lipase"/>
    <property type="match status" value="1"/>
</dbReference>
<keyword evidence="8" id="KW-1015">Disulfide bond</keyword>
<proteinExistence type="evidence at transcript level"/>
<dbReference type="InterPro" id="IPR029058">
    <property type="entry name" value="AB_hydrolase_fold"/>
</dbReference>
<evidence type="ECO:0000313" key="15">
    <source>
        <dbReference type="EMBL" id="BAG60616.1"/>
    </source>
</evidence>
<evidence type="ECO:0000256" key="1">
    <source>
        <dbReference type="ARBA" id="ARBA00004613"/>
    </source>
</evidence>
<keyword evidence="4 13" id="KW-0732">Signal</keyword>
<reference evidence="15" key="1">
    <citation type="submission" date="2007-10" db="EMBL/GenBank/DDBJ databases">
        <title>NEDO human cDNA sequencing project focused on splicing variants.</title>
        <authorList>
            <person name="Wakamatsu A."/>
            <person name="Yamamoto J."/>
            <person name="Kimura K."/>
            <person name="Ishii S."/>
            <person name="Watanabe K."/>
            <person name="Sugiyama A."/>
            <person name="Murakawa K."/>
            <person name="Kaida T."/>
            <person name="Tsuchiya K."/>
            <person name="Fukuzumi Y."/>
            <person name="Kumagai A."/>
            <person name="Oishi Y."/>
            <person name="Yamamoto S."/>
            <person name="Ono Y."/>
            <person name="Komori Y."/>
            <person name="Yamazaki M."/>
            <person name="Kisu Y."/>
            <person name="Nishikawa T."/>
            <person name="Sugano S."/>
            <person name="Nomura N."/>
            <person name="Isogai T."/>
        </authorList>
    </citation>
    <scope>NUCLEOTIDE SEQUENCE</scope>
    <source>
        <tissue evidence="15">Kidney</tissue>
    </source>
</reference>
<dbReference type="CDD" id="cd00707">
    <property type="entry name" value="Pancreat_lipase_like"/>
    <property type="match status" value="1"/>
</dbReference>
<feature type="signal peptide" evidence="13">
    <location>
        <begin position="1"/>
        <end position="18"/>
    </location>
</feature>
<dbReference type="InterPro" id="IPR000734">
    <property type="entry name" value="TAG_lipase"/>
</dbReference>
<feature type="chain" id="PRO_5002803483" evidence="13">
    <location>
        <begin position="19"/>
        <end position="394"/>
    </location>
</feature>
<name>B4DPK4_HUMAN</name>
<evidence type="ECO:0000256" key="4">
    <source>
        <dbReference type="ARBA" id="ARBA00022729"/>
    </source>
</evidence>
<dbReference type="SUPFAM" id="SSF53474">
    <property type="entry name" value="alpha/beta-Hydrolases"/>
    <property type="match status" value="1"/>
</dbReference>
<accession>B4DPK4</accession>
<evidence type="ECO:0000256" key="11">
    <source>
        <dbReference type="ARBA" id="ARBA00049600"/>
    </source>
</evidence>
<dbReference type="GO" id="GO:0005576">
    <property type="term" value="C:extracellular region"/>
    <property type="evidence" value="ECO:0007669"/>
    <property type="project" value="UniProtKB-SubCell"/>
</dbReference>
<evidence type="ECO:0000259" key="14">
    <source>
        <dbReference type="Pfam" id="PF00151"/>
    </source>
</evidence>
<evidence type="ECO:0000256" key="6">
    <source>
        <dbReference type="ARBA" id="ARBA00022963"/>
    </source>
</evidence>
<evidence type="ECO:0000256" key="10">
    <source>
        <dbReference type="ARBA" id="ARBA00048637"/>
    </source>
</evidence>
<evidence type="ECO:0000256" key="2">
    <source>
        <dbReference type="ARBA" id="ARBA00010701"/>
    </source>
</evidence>
<sequence>MLRFYLFISLLCLSRSDAEETCPSFTRLSFHSAVVGTGLNVRLMLYTRKNLTCAQTINSSAFGNLNVTKKTTFIVHGFRPTGSPPVWMDDIYMIGVSLGAHISGFVGEMYDGWLGRITGLDPAGPLFNGKPHQDRLDPSDAQFVDVIHSDTDALGYKEPLGNIDFYPNGGLDQPGCPKTILGGFQYFKCDHQRSVYLYLSSLRESCTITAYPCDSYQDYRNGKCVSCGTSQKESCPLLGYYADNWKDHLRGKDPPMTKAFFDTAEESPFCMYHYFVDIITWNKNVRRGDITIKLRDKAGNTTESKINHEPTTFQKYHQVSLLARFNQDLDKVAAISLMFSTGSLIGPRYKLRILRMKLRSLAHPERPQLCRYDLVLMENVETVFQPILCPELQL</sequence>
<evidence type="ECO:0000256" key="8">
    <source>
        <dbReference type="ARBA" id="ARBA00023157"/>
    </source>
</evidence>
<evidence type="ECO:0000256" key="13">
    <source>
        <dbReference type="SAM" id="SignalP"/>
    </source>
</evidence>
<evidence type="ECO:0000256" key="9">
    <source>
        <dbReference type="ARBA" id="ARBA00023180"/>
    </source>
</evidence>
<feature type="domain" description="Lipase" evidence="14">
    <location>
        <begin position="89"/>
        <end position="269"/>
    </location>
</feature>
<keyword evidence="3" id="KW-0964">Secreted</keyword>
<evidence type="ECO:0000256" key="3">
    <source>
        <dbReference type="ARBA" id="ARBA00022525"/>
    </source>
</evidence>
<dbReference type="PANTHER" id="PTHR11610">
    <property type="entry name" value="LIPASE"/>
    <property type="match status" value="1"/>
</dbReference>
<keyword evidence="5" id="KW-0378">Hydrolase</keyword>
<comment type="catalytic activity">
    <reaction evidence="10">
        <text>1-hexadecanoyl-2-(9Z-octadecenoyl)-sn-glycero-3-phosphate + H2O = 2-(9Z-octadecenoyl)-sn-glycero-3-phosphate + hexadecanoate + H(+)</text>
        <dbReference type="Rhea" id="RHEA:40943"/>
        <dbReference type="ChEBI" id="CHEBI:7896"/>
        <dbReference type="ChEBI" id="CHEBI:15377"/>
        <dbReference type="ChEBI" id="CHEBI:15378"/>
        <dbReference type="ChEBI" id="CHEBI:64839"/>
        <dbReference type="ChEBI" id="CHEBI:77593"/>
    </reaction>
    <physiologicalReaction direction="left-to-right" evidence="10">
        <dbReference type="Rhea" id="RHEA:40944"/>
    </physiologicalReaction>
</comment>
<comment type="function">
    <text evidence="11">Hydrolyzes specifically phosphatidic acid (PA) to produce 2-acyl lysophosphatidic acid (LPA; a potent bioactive lipid mediator) and fatty acid. Does not hydrolyze other phospholipids, like phosphatidylserine (PS), phosphatidylcholine (PC) and phosphatidylethanolamine (PE) or triacylglycerol (TG).</text>
</comment>
<keyword evidence="6" id="KW-0442">Lipid degradation</keyword>
<dbReference type="InterPro" id="IPR013818">
    <property type="entry name" value="Lipase"/>
</dbReference>
<dbReference type="PeptideAtlas" id="B4DPK4"/>
<protein>
    <submittedName>
        <fullName evidence="15">cDNA FLJ54609, highly similar to Homo sapiens lipase, member H (LIPH), mRNA</fullName>
    </submittedName>
</protein>
<dbReference type="InterPro" id="IPR033906">
    <property type="entry name" value="Lipase_N"/>
</dbReference>
<comment type="similarity">
    <text evidence="2 12">Belongs to the AB hydrolase superfamily. Lipase family.</text>
</comment>
<dbReference type="Gene3D" id="3.40.50.1820">
    <property type="entry name" value="alpha/beta hydrolase"/>
    <property type="match status" value="1"/>
</dbReference>
<comment type="subcellular location">
    <subcellularLocation>
        <location evidence="1">Secreted</location>
    </subcellularLocation>
</comment>
<dbReference type="EMBL" id="AK298380">
    <property type="protein sequence ID" value="BAG60616.1"/>
    <property type="molecule type" value="mRNA"/>
</dbReference>
<organism evidence="15">
    <name type="scientific">Homo sapiens</name>
    <name type="common">Human</name>
    <dbReference type="NCBI Taxonomy" id="9606"/>
    <lineage>
        <taxon>Eukaryota</taxon>
        <taxon>Metazoa</taxon>
        <taxon>Chordata</taxon>
        <taxon>Craniata</taxon>
        <taxon>Vertebrata</taxon>
        <taxon>Euteleostomi</taxon>
        <taxon>Mammalia</taxon>
        <taxon>Eutheria</taxon>
        <taxon>Euarchontoglires</taxon>
        <taxon>Primates</taxon>
        <taxon>Haplorrhini</taxon>
        <taxon>Catarrhini</taxon>
        <taxon>Hominidae</taxon>
        <taxon>Homo</taxon>
    </lineage>
</organism>
<dbReference type="GO" id="GO:0016298">
    <property type="term" value="F:lipase activity"/>
    <property type="evidence" value="ECO:0007669"/>
    <property type="project" value="InterPro"/>
</dbReference>
<evidence type="ECO:0000256" key="7">
    <source>
        <dbReference type="ARBA" id="ARBA00023098"/>
    </source>
</evidence>
<evidence type="ECO:0000256" key="12">
    <source>
        <dbReference type="RuleBase" id="RU004262"/>
    </source>
</evidence>
<keyword evidence="7" id="KW-0443">Lipid metabolism</keyword>
<keyword evidence="9" id="KW-0325">Glycoprotein</keyword>
<dbReference type="ESTHER" id="human-LIPH">
    <property type="family name" value="Phospholipase"/>
</dbReference>
<dbReference type="GO" id="GO:0016042">
    <property type="term" value="P:lipid catabolic process"/>
    <property type="evidence" value="ECO:0007669"/>
    <property type="project" value="UniProtKB-KW"/>
</dbReference>
<dbReference type="FunFam" id="3.40.50.1820:FF:000202">
    <property type="entry name" value="Lipase member H"/>
    <property type="match status" value="1"/>
</dbReference>
<dbReference type="PANTHER" id="PTHR11610:SF12">
    <property type="entry name" value="LIPASE MEMBER H"/>
    <property type="match status" value="1"/>
</dbReference>
<evidence type="ECO:0000256" key="5">
    <source>
        <dbReference type="ARBA" id="ARBA00022801"/>
    </source>
</evidence>
<dbReference type="AlphaFoldDB" id="B4DPK4"/>